<dbReference type="Pfam" id="PF13416">
    <property type="entry name" value="SBP_bac_8"/>
    <property type="match status" value="1"/>
</dbReference>
<keyword evidence="3 6" id="KW-0732">Signal</keyword>
<dbReference type="InterPro" id="IPR006059">
    <property type="entry name" value="SBP"/>
</dbReference>
<evidence type="ECO:0000313" key="7">
    <source>
        <dbReference type="EMBL" id="MFD1913866.1"/>
    </source>
</evidence>
<accession>A0ABW4S8K5</accession>
<evidence type="ECO:0000256" key="6">
    <source>
        <dbReference type="SAM" id="SignalP"/>
    </source>
</evidence>
<dbReference type="PIRSF" id="PIRSF019574">
    <property type="entry name" value="Periplasmic_polyamine_BP"/>
    <property type="match status" value="1"/>
</dbReference>
<comment type="similarity">
    <text evidence="5">Belongs to the bacterial solute-binding protein PotD/PotF family.</text>
</comment>
<dbReference type="PANTHER" id="PTHR30222">
    <property type="entry name" value="SPERMIDINE/PUTRESCINE-BINDING PERIPLASMIC PROTEIN"/>
    <property type="match status" value="1"/>
</dbReference>
<organism evidence="7 8">
    <name type="scientific">Halodurantibacterium flavum</name>
    <dbReference type="NCBI Taxonomy" id="1382802"/>
    <lineage>
        <taxon>Bacteria</taxon>
        <taxon>Pseudomonadati</taxon>
        <taxon>Pseudomonadota</taxon>
        <taxon>Alphaproteobacteria</taxon>
        <taxon>Rhodobacterales</taxon>
        <taxon>Paracoccaceae</taxon>
        <taxon>Halodurantibacterium</taxon>
    </lineage>
</organism>
<evidence type="ECO:0000256" key="2">
    <source>
        <dbReference type="ARBA" id="ARBA00022448"/>
    </source>
</evidence>
<dbReference type="Gene3D" id="3.40.190.10">
    <property type="entry name" value="Periplasmic binding protein-like II"/>
    <property type="match status" value="2"/>
</dbReference>
<evidence type="ECO:0000313" key="8">
    <source>
        <dbReference type="Proteomes" id="UP001597353"/>
    </source>
</evidence>
<dbReference type="PRINTS" id="PR00909">
    <property type="entry name" value="SPERMDNBNDNG"/>
</dbReference>
<keyword evidence="2 5" id="KW-0813">Transport</keyword>
<feature type="chain" id="PRO_5047502302" description="Putrescine-binding periplasmic protein" evidence="6">
    <location>
        <begin position="21"/>
        <end position="362"/>
    </location>
</feature>
<evidence type="ECO:0000256" key="1">
    <source>
        <dbReference type="ARBA" id="ARBA00004418"/>
    </source>
</evidence>
<dbReference type="CDD" id="cd13659">
    <property type="entry name" value="PBP2_PotF"/>
    <property type="match status" value="1"/>
</dbReference>
<dbReference type="Proteomes" id="UP001597353">
    <property type="component" value="Unassembled WGS sequence"/>
</dbReference>
<protein>
    <recommendedName>
        <fullName evidence="5">Putrescine-binding periplasmic protein</fullName>
    </recommendedName>
</protein>
<sequence length="362" mass="39627">MKKLAILSIAASAVALPALAQQQTVNVYNWSDYIAEDTIARFQEATGIRVVYDVYDSNEVLEARLLAGSSGYDVVVPTSQYLQRQIAAGVYQPLNRDLLPNLVNMDEGLMEAAAAYDPGNEHAVIYMWGTTGIGYNVAAVEERLGEDAPVDSWALVFDPEIASQLADCGITFLDSAPDMMQTALNYLGLDPLSNEEADLEQAAALLESVRPYVRYFHSSQYITDLANGDVCVSVGWSGDVFIAADRALAAENNVEVGYSVPVEGAMQWFDMMAIPADAPNPEAAHAFINFIMEPEITADITNYVYYANANSASLPMVDEEITSDPAIFPPAEVQEKLFPTVVRDARTERIVTRLWTRVRTGQ</sequence>
<dbReference type="PANTHER" id="PTHR30222:SF12">
    <property type="entry name" value="NORSPERMIDINE SENSOR"/>
    <property type="match status" value="1"/>
</dbReference>
<reference evidence="8" key="1">
    <citation type="journal article" date="2019" name="Int. J. Syst. Evol. Microbiol.">
        <title>The Global Catalogue of Microorganisms (GCM) 10K type strain sequencing project: providing services to taxonomists for standard genome sequencing and annotation.</title>
        <authorList>
            <consortium name="The Broad Institute Genomics Platform"/>
            <consortium name="The Broad Institute Genome Sequencing Center for Infectious Disease"/>
            <person name="Wu L."/>
            <person name="Ma J."/>
        </authorList>
    </citation>
    <scope>NUCLEOTIDE SEQUENCE [LARGE SCALE GENOMIC DNA]</scope>
    <source>
        <strain evidence="8">CGMCC 4.7242</strain>
    </source>
</reference>
<dbReference type="RefSeq" id="WP_390264456.1">
    <property type="nucleotide sequence ID" value="NZ_JBHUGH010000013.1"/>
</dbReference>
<dbReference type="InterPro" id="IPR001188">
    <property type="entry name" value="Sperm_putr-bd"/>
</dbReference>
<dbReference type="SUPFAM" id="SSF53850">
    <property type="entry name" value="Periplasmic binding protein-like II"/>
    <property type="match status" value="1"/>
</dbReference>
<gene>
    <name evidence="7" type="ORF">ACFSGJ_16755</name>
</gene>
<evidence type="ECO:0000256" key="3">
    <source>
        <dbReference type="ARBA" id="ARBA00022729"/>
    </source>
</evidence>
<feature type="signal peptide" evidence="6">
    <location>
        <begin position="1"/>
        <end position="20"/>
    </location>
</feature>
<evidence type="ECO:0000256" key="4">
    <source>
        <dbReference type="ARBA" id="ARBA00022764"/>
    </source>
</evidence>
<proteinExistence type="inferred from homology"/>
<comment type="function">
    <text evidence="5">Required for the activity of the bacterial periplasmic transport system of putrescine.</text>
</comment>
<keyword evidence="4 5" id="KW-0574">Periplasm</keyword>
<name>A0ABW4S8K5_9RHOB</name>
<keyword evidence="8" id="KW-1185">Reference proteome</keyword>
<evidence type="ECO:0000256" key="5">
    <source>
        <dbReference type="PIRNR" id="PIRNR019574"/>
    </source>
</evidence>
<comment type="caution">
    <text evidence="7">The sequence shown here is derived from an EMBL/GenBank/DDBJ whole genome shotgun (WGS) entry which is preliminary data.</text>
</comment>
<dbReference type="EMBL" id="JBHUGH010000013">
    <property type="protein sequence ID" value="MFD1913866.1"/>
    <property type="molecule type" value="Genomic_DNA"/>
</dbReference>
<comment type="subcellular location">
    <subcellularLocation>
        <location evidence="1 5">Periplasm</location>
    </subcellularLocation>
</comment>